<protein>
    <submittedName>
        <fullName evidence="3">Uncharacterized protein</fullName>
    </submittedName>
</protein>
<gene>
    <name evidence="3" type="ORF">AK812_SmicGene36366</name>
</gene>
<feature type="chain" id="PRO_5012299721" evidence="2">
    <location>
        <begin position="24"/>
        <end position="97"/>
    </location>
</feature>
<proteinExistence type="predicted"/>
<evidence type="ECO:0000313" key="3">
    <source>
        <dbReference type="EMBL" id="OLP82941.1"/>
    </source>
</evidence>
<reference evidence="3 4" key="1">
    <citation type="submission" date="2016-02" db="EMBL/GenBank/DDBJ databases">
        <title>Genome analysis of coral dinoflagellate symbionts highlights evolutionary adaptations to a symbiotic lifestyle.</title>
        <authorList>
            <person name="Aranda M."/>
            <person name="Li Y."/>
            <person name="Liew Y.J."/>
            <person name="Baumgarten S."/>
            <person name="Simakov O."/>
            <person name="Wilson M."/>
            <person name="Piel J."/>
            <person name="Ashoor H."/>
            <person name="Bougouffa S."/>
            <person name="Bajic V.B."/>
            <person name="Ryu T."/>
            <person name="Ravasi T."/>
            <person name="Bayer T."/>
            <person name="Micklem G."/>
            <person name="Kim H."/>
            <person name="Bhak J."/>
            <person name="Lajeunesse T.C."/>
            <person name="Voolstra C.R."/>
        </authorList>
    </citation>
    <scope>NUCLEOTIDE SEQUENCE [LARGE SCALE GENOMIC DNA]</scope>
    <source>
        <strain evidence="3 4">CCMP2467</strain>
    </source>
</reference>
<dbReference type="AlphaFoldDB" id="A0A1Q9CJ35"/>
<dbReference type="EMBL" id="LSRX01001154">
    <property type="protein sequence ID" value="OLP82941.1"/>
    <property type="molecule type" value="Genomic_DNA"/>
</dbReference>
<dbReference type="Proteomes" id="UP000186817">
    <property type="component" value="Unassembled WGS sequence"/>
</dbReference>
<feature type="region of interest" description="Disordered" evidence="1">
    <location>
        <begin position="26"/>
        <end position="47"/>
    </location>
</feature>
<comment type="caution">
    <text evidence="3">The sequence shown here is derived from an EMBL/GenBank/DDBJ whole genome shotgun (WGS) entry which is preliminary data.</text>
</comment>
<evidence type="ECO:0000313" key="4">
    <source>
        <dbReference type="Proteomes" id="UP000186817"/>
    </source>
</evidence>
<evidence type="ECO:0000256" key="1">
    <source>
        <dbReference type="SAM" id="MobiDB-lite"/>
    </source>
</evidence>
<sequence>MRVNSLQSFCFTCAWVLFNVASSSEEEGEQAPVTPPKKGAAPTTPPKGPVLLLSAQLLRPDSAEALALRLQQELEKQLPALQRGESVEVHAEELRFL</sequence>
<name>A0A1Q9CJ35_SYMMI</name>
<keyword evidence="2" id="KW-0732">Signal</keyword>
<accession>A0A1Q9CJ35</accession>
<evidence type="ECO:0000256" key="2">
    <source>
        <dbReference type="SAM" id="SignalP"/>
    </source>
</evidence>
<feature type="signal peptide" evidence="2">
    <location>
        <begin position="1"/>
        <end position="23"/>
    </location>
</feature>
<keyword evidence="4" id="KW-1185">Reference proteome</keyword>
<organism evidence="3 4">
    <name type="scientific">Symbiodinium microadriaticum</name>
    <name type="common">Dinoflagellate</name>
    <name type="synonym">Zooxanthella microadriatica</name>
    <dbReference type="NCBI Taxonomy" id="2951"/>
    <lineage>
        <taxon>Eukaryota</taxon>
        <taxon>Sar</taxon>
        <taxon>Alveolata</taxon>
        <taxon>Dinophyceae</taxon>
        <taxon>Suessiales</taxon>
        <taxon>Symbiodiniaceae</taxon>
        <taxon>Symbiodinium</taxon>
    </lineage>
</organism>